<dbReference type="CDD" id="cd14958">
    <property type="entry name" value="NHL_PAL_like"/>
    <property type="match status" value="1"/>
</dbReference>
<keyword evidence="2" id="KW-0677">Repeat</keyword>
<dbReference type="AlphaFoldDB" id="A0A381P0G7"/>
<proteinExistence type="predicted"/>
<gene>
    <name evidence="4" type="ORF">METZ01_LOCUS13184</name>
</gene>
<dbReference type="InterPro" id="IPR001258">
    <property type="entry name" value="NHL_repeat"/>
</dbReference>
<reference evidence="4" key="1">
    <citation type="submission" date="2018-05" db="EMBL/GenBank/DDBJ databases">
        <authorList>
            <person name="Lanie J.A."/>
            <person name="Ng W.-L."/>
            <person name="Kazmierczak K.M."/>
            <person name="Andrzejewski T.M."/>
            <person name="Davidsen T.M."/>
            <person name="Wayne K.J."/>
            <person name="Tettelin H."/>
            <person name="Glass J.I."/>
            <person name="Rusch D."/>
            <person name="Podicherti R."/>
            <person name="Tsui H.-C.T."/>
            <person name="Winkler M.E."/>
        </authorList>
    </citation>
    <scope>NUCLEOTIDE SEQUENCE</scope>
</reference>
<dbReference type="EMBL" id="UINC01000736">
    <property type="protein sequence ID" value="SUZ60330.1"/>
    <property type="molecule type" value="Genomic_DNA"/>
</dbReference>
<evidence type="ECO:0000256" key="2">
    <source>
        <dbReference type="ARBA" id="ARBA00022737"/>
    </source>
</evidence>
<dbReference type="Gene3D" id="2.120.10.30">
    <property type="entry name" value="TolB, C-terminal domain"/>
    <property type="match status" value="1"/>
</dbReference>
<keyword evidence="3" id="KW-0325">Glycoprotein</keyword>
<protein>
    <recommendedName>
        <fullName evidence="5">SMP-30/Gluconolactonase/LRE-like region domain-containing protein</fullName>
    </recommendedName>
</protein>
<keyword evidence="1" id="KW-0732">Signal</keyword>
<accession>A0A381P0G7</accession>
<evidence type="ECO:0008006" key="5">
    <source>
        <dbReference type="Google" id="ProtNLM"/>
    </source>
</evidence>
<evidence type="ECO:0000256" key="3">
    <source>
        <dbReference type="ARBA" id="ARBA00023180"/>
    </source>
</evidence>
<name>A0A381P0G7_9ZZZZ</name>
<organism evidence="4">
    <name type="scientific">marine metagenome</name>
    <dbReference type="NCBI Taxonomy" id="408172"/>
    <lineage>
        <taxon>unclassified sequences</taxon>
        <taxon>metagenomes</taxon>
        <taxon>ecological metagenomes</taxon>
    </lineage>
</organism>
<evidence type="ECO:0000256" key="1">
    <source>
        <dbReference type="ARBA" id="ARBA00022729"/>
    </source>
</evidence>
<dbReference type="SUPFAM" id="SSF63829">
    <property type="entry name" value="Calcium-dependent phosphotriesterase"/>
    <property type="match status" value="1"/>
</dbReference>
<sequence length="345" mass="36970">MTRIRQIGFELAATAALLATLAGPVLAQNHAPNPYRTVDGVWGQLEQGRTWGSTSAVYMAPDGMNVWVGERCGANQGACMQQQDWDPIMLFSPNGELIRSFGAGMIVWPHGLHVDSEGNVWVADAAGAGDKGHQVHKFSPMGELLMSLGTAGVAGDGEDTFNQPSDMLVAPDGSIFVVDGHGAGNNNRVVKFDSSGDYIMQWGETGKENGEFRDPHALAMDSQGRLFVADRGNSRTQVFDQNGNHLMTWTQFGRPSGLYIDGNDVMYAADSESSNAGSMSNMGFSRGIRIGSVHDGLITAFIPDPQWRLGVRGTTAAEGVTADALGNVYGAEVGPRMLRKHVRVR</sequence>
<dbReference type="InterPro" id="IPR011042">
    <property type="entry name" value="6-blade_b-propeller_TolB-like"/>
</dbReference>
<dbReference type="PROSITE" id="PS51125">
    <property type="entry name" value="NHL"/>
    <property type="match status" value="3"/>
</dbReference>
<dbReference type="Pfam" id="PF01436">
    <property type="entry name" value="NHL"/>
    <property type="match status" value="1"/>
</dbReference>
<evidence type="ECO:0000313" key="4">
    <source>
        <dbReference type="EMBL" id="SUZ60330.1"/>
    </source>
</evidence>
<dbReference type="PANTHER" id="PTHR10680">
    <property type="entry name" value="PEPTIDYL-GLYCINE ALPHA-AMIDATING MONOOXYGENASE"/>
    <property type="match status" value="1"/>
</dbReference>